<sequence>MKLKIIFFIFFIFKGVFLFSQATPPASSKKDNPKPINLINADMEEVNEHAFNGNIVYSGHVIAEHETSHLEADSIIYFRDKNSIEARGNVFFKDKQSTLNCKKLTYNGITRNAIAYYNVKLVTPDQTVETEEMIYDANQDVAYFDNWGTVYKGENITHTKVGKYFVKDNRIELGDNSTLESPEYILEGSDINYDSKNKIATFNKFTRITNKKDPTVYVTGSKGTYNTQTKQSELKNDGKIYYQGKILSGNDLFFDEIKGYGRGIKNVKLEEPKEKRFLMGEYAEVFQFKDSAMITGRPYMVKIFTKDSLYIHSDTLIAIQGKDKKSTIRGYHNGRLFKSNISGKSDSLVYQETIGRIDFYKKPIFWSTGGRQLTADTLSAYLNSTTQAVDSIYGRSHAFVISKVDSLSAKLEFNQAKGRMLHAYFENEELHSVDLKGNAESITYVEEDSKTKGKERTGISISVCGILQGEFFDRKMDIISCKLNAESKLYPESKLPEQNRYLPNFEWRDDERLKKWQDIFPDVFPYNKKESGKVMEQILEEEEKQNAKI</sequence>
<keyword evidence="4" id="KW-1185">Reference proteome</keyword>
<dbReference type="Pfam" id="PF13100">
    <property type="entry name" value="OstA_2"/>
    <property type="match status" value="1"/>
</dbReference>
<dbReference type="GO" id="GO:1990351">
    <property type="term" value="C:transporter complex"/>
    <property type="evidence" value="ECO:0007669"/>
    <property type="project" value="TreeGrafter"/>
</dbReference>
<accession>A0A0X3AQU0</accession>
<protein>
    <submittedName>
        <fullName evidence="3">Lipopolysaccharide export system protein LptA</fullName>
    </submittedName>
</protein>
<dbReference type="InterPro" id="IPR050218">
    <property type="entry name" value="LptD"/>
</dbReference>
<dbReference type="Gene3D" id="2.60.450.10">
    <property type="entry name" value="Lipopolysaccharide (LPS) transport protein A like domain"/>
    <property type="match status" value="1"/>
</dbReference>
<gene>
    <name evidence="3" type="ORF">Ga0061079_10717</name>
</gene>
<dbReference type="PANTHER" id="PTHR30189:SF1">
    <property type="entry name" value="LPS-ASSEMBLY PROTEIN LPTD"/>
    <property type="match status" value="1"/>
</dbReference>
<dbReference type="GO" id="GO:0009279">
    <property type="term" value="C:cell outer membrane"/>
    <property type="evidence" value="ECO:0007669"/>
    <property type="project" value="TreeGrafter"/>
</dbReference>
<dbReference type="EMBL" id="FCOR01000007">
    <property type="protein sequence ID" value="CVK16415.1"/>
    <property type="molecule type" value="Genomic_DNA"/>
</dbReference>
<dbReference type="AlphaFoldDB" id="A0A0X3AQU0"/>
<evidence type="ECO:0000313" key="4">
    <source>
        <dbReference type="Proteomes" id="UP000182761"/>
    </source>
</evidence>
<evidence type="ECO:0000313" key="3">
    <source>
        <dbReference type="EMBL" id="CVK16415.1"/>
    </source>
</evidence>
<dbReference type="STRING" id="1586267.GCA_001418685_01268"/>
<dbReference type="PANTHER" id="PTHR30189">
    <property type="entry name" value="LPS-ASSEMBLY PROTEIN"/>
    <property type="match status" value="1"/>
</dbReference>
<reference evidence="3 4" key="1">
    <citation type="submission" date="2016-01" db="EMBL/GenBank/DDBJ databases">
        <authorList>
            <person name="McClelland M."/>
            <person name="Jain A."/>
            <person name="Saraogi P."/>
            <person name="Mendelson R."/>
            <person name="Westerman R."/>
            <person name="SanMiguel P."/>
            <person name="Csonka L."/>
        </authorList>
    </citation>
    <scope>NUCLEOTIDE SEQUENCE [LARGE SCALE GENOMIC DNA]</scope>
    <source>
        <strain evidence="3 4">R-53146</strain>
    </source>
</reference>
<dbReference type="RefSeq" id="WP_055425615.1">
    <property type="nucleotide sequence ID" value="NZ_FCOR01000007.1"/>
</dbReference>
<name>A0A0X3AQU0_9FLAO</name>
<dbReference type="Proteomes" id="UP000182761">
    <property type="component" value="Unassembled WGS sequence"/>
</dbReference>
<feature type="domain" description="Organic solvent tolerance-like N-terminal" evidence="2">
    <location>
        <begin position="36"/>
        <end position="187"/>
    </location>
</feature>
<dbReference type="OrthoDB" id="9805931at2"/>
<keyword evidence="1" id="KW-0998">Cell outer membrane</keyword>
<keyword evidence="1" id="KW-0472">Membrane</keyword>
<evidence type="ECO:0000256" key="1">
    <source>
        <dbReference type="ARBA" id="ARBA00023237"/>
    </source>
</evidence>
<organism evidence="3 4">
    <name type="scientific">Apibacter mensalis</name>
    <dbReference type="NCBI Taxonomy" id="1586267"/>
    <lineage>
        <taxon>Bacteria</taxon>
        <taxon>Pseudomonadati</taxon>
        <taxon>Bacteroidota</taxon>
        <taxon>Flavobacteriia</taxon>
        <taxon>Flavobacteriales</taxon>
        <taxon>Weeksellaceae</taxon>
        <taxon>Apibacter</taxon>
    </lineage>
</organism>
<evidence type="ECO:0000259" key="2">
    <source>
        <dbReference type="Pfam" id="PF13100"/>
    </source>
</evidence>
<dbReference type="InterPro" id="IPR005653">
    <property type="entry name" value="OstA-like_N"/>
</dbReference>
<proteinExistence type="predicted"/>